<evidence type="ECO:0000256" key="1">
    <source>
        <dbReference type="SAM" id="Phobius"/>
    </source>
</evidence>
<sequence length="412" mass="48639">MNLFQNSVNSEKKYVEKYIPKQSQNWFGVIFCNNNYLSSKNYCDFLYFLRNNKLRLNFFMLVILNINGSLVMLINLEYNINYRKNIINKNLFEGLSNISSEANIFVYIRCKFHENCQKIPSENLINISRSRNAIMFLASFQNTSSLVLGPTYWGISRMSYNKVSKPEQQSFITEIPGLDKCLNNDFPSEWSPNWNSLNINAQSKKTELNLFIKDSIITIKLGELKKFNIENEESNFIDKNEGKKLIKPVEEEKNINTNIKILNFYENKEINKLIKKVLKFFNGKNLEKTVNDCTFIFVIYKIYYYNNNRLIWKKHYTEKEKEVNSIQNAPVYELLQDIGIFIKEVNLGNGGNQTKIKLIYNEKIYNAILKFNLESFQRAIKRRIGRISLELKIDRSNIEKITLKNLNFEIEE</sequence>
<dbReference type="EMBL" id="JQ237893">
    <property type="protein sequence ID" value="AEY70787.1"/>
    <property type="molecule type" value="Genomic_DNA"/>
</dbReference>
<proteinExistence type="predicted"/>
<feature type="transmembrane region" description="Helical" evidence="1">
    <location>
        <begin position="133"/>
        <end position="155"/>
    </location>
</feature>
<geneLocation type="chloroplast" evidence="2"/>
<feature type="transmembrane region" description="Helical" evidence="1">
    <location>
        <begin position="56"/>
        <end position="76"/>
    </location>
</feature>
<dbReference type="GeneID" id="14697935"/>
<dbReference type="AlphaFoldDB" id="M1ETR9"/>
<accession>M1ETR9</accession>
<keyword evidence="1" id="KW-0472">Membrane</keyword>
<name>M1ETR9_EUGVI</name>
<evidence type="ECO:0000313" key="2">
    <source>
        <dbReference type="EMBL" id="AEY70787.1"/>
    </source>
</evidence>
<dbReference type="RefSeq" id="YP_007517014.1">
    <property type="nucleotide sequence ID" value="NC_020460.2"/>
</dbReference>
<keyword evidence="2" id="KW-0150">Chloroplast</keyword>
<organism evidence="2">
    <name type="scientific">Euglena viridis</name>
    <name type="common">Cercaria viridis</name>
    <dbReference type="NCBI Taxonomy" id="3040"/>
    <lineage>
        <taxon>Eukaryota</taxon>
        <taxon>Discoba</taxon>
        <taxon>Euglenozoa</taxon>
        <taxon>Euglenida</taxon>
        <taxon>Spirocuta</taxon>
        <taxon>Euglenophyceae</taxon>
        <taxon>Euglenales</taxon>
        <taxon>Euglenaceae</taxon>
        <taxon>Euglena</taxon>
    </lineage>
</organism>
<keyword evidence="2" id="KW-0934">Plastid</keyword>
<keyword evidence="1" id="KW-0812">Transmembrane</keyword>
<keyword evidence="1" id="KW-1133">Transmembrane helix</keyword>
<protein>
    <submittedName>
        <fullName evidence="2">Uncharacterized protein</fullName>
    </submittedName>
</protein>
<reference evidence="2" key="1">
    <citation type="submission" date="2011-12" db="EMBL/GenBank/DDBJ databases">
        <title>Comparative chloroplast genomics between Euglena taxa (Euglenophyta).</title>
        <authorList>
            <person name="Bennett M.S."/>
            <person name="Triemer R.E."/>
        </authorList>
    </citation>
    <scope>NUCLEOTIDE SEQUENCE</scope>
    <source>
        <strain evidence="2">NJ001</strain>
    </source>
</reference>